<keyword evidence="1" id="KW-0812">Transmembrane</keyword>
<dbReference type="Gene3D" id="3.40.50.720">
    <property type="entry name" value="NAD(P)-binding Rossmann-like Domain"/>
    <property type="match status" value="2"/>
</dbReference>
<dbReference type="PROSITE" id="PS51201">
    <property type="entry name" value="RCK_N"/>
    <property type="match status" value="1"/>
</dbReference>
<reference evidence="5" key="1">
    <citation type="submission" date="2023-07" db="EMBL/GenBank/DDBJ databases">
        <authorList>
            <person name="Luz R."/>
            <person name="Cordeiro R."/>
            <person name="Fonseca A."/>
            <person name="Goncalves V."/>
        </authorList>
    </citation>
    <scope>NUCLEOTIDE SEQUENCE [LARGE SCALE GENOMIC DNA]</scope>
    <source>
        <strain evidence="5">BACA0444</strain>
    </source>
</reference>
<organism evidence="4 5">
    <name type="scientific">Pseudocalidococcus azoricus BACA0444</name>
    <dbReference type="NCBI Taxonomy" id="2918990"/>
    <lineage>
        <taxon>Bacteria</taxon>
        <taxon>Bacillati</taxon>
        <taxon>Cyanobacteriota</taxon>
        <taxon>Cyanophyceae</taxon>
        <taxon>Acaryochloridales</taxon>
        <taxon>Thermosynechococcaceae</taxon>
        <taxon>Pseudocalidococcus</taxon>
        <taxon>Pseudocalidococcus azoricus</taxon>
    </lineage>
</organism>
<sequence length="797" mass="88323">MVQSREHFIPAFGQWLREIWPDATVAWELTHHGLYGWITAQNFPEPEALNQQLGDYWISLRSRSGSWPPPPVTLFAAGPDEAFPRWQVRHPPLALQRLHRPLDPGGDTEIPSEMRLANHFIICGLGSLGQYCYDCLQQFATPAFPVQLTAIEVSQPGAWEVQGIADTLGANLMIGDCRQASVLEQAGIGDCRAILLVTSDEATNVAAAIAARRLNPNVHLVVRSARQNLNHLLQEKLGRFVALNPTELPAPSFALAGLGEGTLGLFTINDQQLRVVEQRITATDSRFAGINAHQWSRRQQRLFSIFEPVNNPQTPSRYACFFPASESRIFHQWRPDHILGLGDRLVWAELVSGGVGVQGARSTTGARRKFLRQLLNPWSWEQKLKASWAWLRGEERRWLIVRGLGLGSVLWGISTLLLRFNVPHMTWQKAFFSGFILLLGGFGDVFGGLEPEDIPFWVMAFCLLVTLMALLFILGVLGLVTEQLLQSRFSFLKRRPPLPQAGHVILVGFGRLGQQVADILLTIRQPLVIISDSGENIPPLTIPYLSGDVIQTMEAANLATAKSIILTNEDQMLNLEAALIARDQAQGDLGLVIRTFDQLLSENLGDLLPGARSLCAYALAAEAFAAAALGENVLGLFRLQDRTILVTDYQVTMGDTLLGLGLAEVAYGYGVVPIFYEKQGKTIGDERKQKFFPTDDMILGTGDRLVVLASIQGLQRIEQGKLIPPRLWRLWADAPLSSEVALDAGNILTNISGCHLNQARDFIQSLPGTIELKLYDHQAYRLGQQLSHLLTIRLYPV</sequence>
<feature type="domain" description="RCK C-terminal" evidence="3">
    <location>
        <begin position="634"/>
        <end position="723"/>
    </location>
</feature>
<name>A0AAE4FU76_9CYAN</name>
<evidence type="ECO:0000256" key="1">
    <source>
        <dbReference type="SAM" id="Phobius"/>
    </source>
</evidence>
<keyword evidence="1" id="KW-0472">Membrane</keyword>
<dbReference type="GO" id="GO:0006813">
    <property type="term" value="P:potassium ion transport"/>
    <property type="evidence" value="ECO:0007669"/>
    <property type="project" value="InterPro"/>
</dbReference>
<dbReference type="GO" id="GO:0008324">
    <property type="term" value="F:monoatomic cation transmembrane transporter activity"/>
    <property type="evidence" value="ECO:0007669"/>
    <property type="project" value="InterPro"/>
</dbReference>
<evidence type="ECO:0000259" key="3">
    <source>
        <dbReference type="PROSITE" id="PS51202"/>
    </source>
</evidence>
<dbReference type="SUPFAM" id="SSF51735">
    <property type="entry name" value="NAD(P)-binding Rossmann-fold domains"/>
    <property type="match status" value="2"/>
</dbReference>
<keyword evidence="1" id="KW-1133">Transmembrane helix</keyword>
<dbReference type="InterPro" id="IPR003148">
    <property type="entry name" value="RCK_N"/>
</dbReference>
<dbReference type="RefSeq" id="WP_322878902.1">
    <property type="nucleotide sequence ID" value="NZ_JAVMIP010000015.1"/>
</dbReference>
<gene>
    <name evidence="4" type="ORF">RIF25_12715</name>
</gene>
<dbReference type="Pfam" id="PF02254">
    <property type="entry name" value="TrkA_N"/>
    <property type="match status" value="2"/>
</dbReference>
<protein>
    <submittedName>
        <fullName evidence="4">NAD-binding protein</fullName>
    </submittedName>
</protein>
<keyword evidence="5" id="KW-1185">Reference proteome</keyword>
<evidence type="ECO:0000313" key="4">
    <source>
        <dbReference type="EMBL" id="MDS3861667.1"/>
    </source>
</evidence>
<evidence type="ECO:0000313" key="5">
    <source>
        <dbReference type="Proteomes" id="UP001268256"/>
    </source>
</evidence>
<proteinExistence type="predicted"/>
<dbReference type="InterPro" id="IPR006037">
    <property type="entry name" value="RCK_C"/>
</dbReference>
<dbReference type="AlphaFoldDB" id="A0AAE4FU76"/>
<evidence type="ECO:0000259" key="2">
    <source>
        <dbReference type="PROSITE" id="PS51201"/>
    </source>
</evidence>
<comment type="caution">
    <text evidence="4">The sequence shown here is derived from an EMBL/GenBank/DDBJ whole genome shotgun (WGS) entry which is preliminary data.</text>
</comment>
<feature type="transmembrane region" description="Helical" evidence="1">
    <location>
        <begin position="455"/>
        <end position="480"/>
    </location>
</feature>
<dbReference type="InterPro" id="IPR036291">
    <property type="entry name" value="NAD(P)-bd_dom_sf"/>
</dbReference>
<dbReference type="InterPro" id="IPR050721">
    <property type="entry name" value="Trk_Ktr_HKT_K-transport"/>
</dbReference>
<feature type="domain" description="RCK N-terminal" evidence="2">
    <location>
        <begin position="117"/>
        <end position="243"/>
    </location>
</feature>
<dbReference type="PANTHER" id="PTHR43833:SF11">
    <property type="entry name" value="VOLTAGE-GATED POTASSIUM CHANNEL KCH"/>
    <property type="match status" value="1"/>
</dbReference>
<accession>A0AAE4FU76</accession>
<dbReference type="PANTHER" id="PTHR43833">
    <property type="entry name" value="POTASSIUM CHANNEL PROTEIN 2-RELATED-RELATED"/>
    <property type="match status" value="1"/>
</dbReference>
<dbReference type="PROSITE" id="PS51202">
    <property type="entry name" value="RCK_C"/>
    <property type="match status" value="1"/>
</dbReference>
<feature type="transmembrane region" description="Helical" evidence="1">
    <location>
        <begin position="430"/>
        <end position="449"/>
    </location>
</feature>
<dbReference type="Proteomes" id="UP001268256">
    <property type="component" value="Unassembled WGS sequence"/>
</dbReference>
<feature type="transmembrane region" description="Helical" evidence="1">
    <location>
        <begin position="398"/>
        <end position="418"/>
    </location>
</feature>
<dbReference type="EMBL" id="JAVMIP010000015">
    <property type="protein sequence ID" value="MDS3861667.1"/>
    <property type="molecule type" value="Genomic_DNA"/>
</dbReference>